<keyword evidence="4" id="KW-0732">Signal</keyword>
<comment type="subunit">
    <text evidence="2 4">Homodimer.</text>
</comment>
<accession>A0A8B7BLQ2</accession>
<dbReference type="InterPro" id="IPR004265">
    <property type="entry name" value="Dirigent"/>
</dbReference>
<keyword evidence="5" id="KW-1185">Reference proteome</keyword>
<dbReference type="AlphaFoldDB" id="A0A8B7BLQ2"/>
<comment type="subcellular location">
    <subcellularLocation>
        <location evidence="4">Secreted</location>
        <location evidence="4">Extracellular space</location>
        <location evidence="4">Apoplast</location>
    </subcellularLocation>
</comment>
<keyword evidence="4" id="KW-0052">Apoplast</keyword>
<dbReference type="Gene3D" id="2.40.480.10">
    <property type="entry name" value="Allene oxide cyclase-like"/>
    <property type="match status" value="1"/>
</dbReference>
<dbReference type="GO" id="GO:0009699">
    <property type="term" value="P:phenylpropanoid biosynthetic process"/>
    <property type="evidence" value="ECO:0007669"/>
    <property type="project" value="UniProtKB-ARBA"/>
</dbReference>
<evidence type="ECO:0000313" key="6">
    <source>
        <dbReference type="RefSeq" id="XP_008781145.2"/>
    </source>
</evidence>
<evidence type="ECO:0000256" key="3">
    <source>
        <dbReference type="ARBA" id="ARBA00022525"/>
    </source>
</evidence>
<evidence type="ECO:0000256" key="1">
    <source>
        <dbReference type="ARBA" id="ARBA00010746"/>
    </source>
</evidence>
<dbReference type="GeneID" id="103700997"/>
<keyword evidence="3 4" id="KW-0964">Secreted</keyword>
<dbReference type="KEGG" id="pda:103700997"/>
<proteinExistence type="inferred from homology"/>
<evidence type="ECO:0000313" key="5">
    <source>
        <dbReference type="Proteomes" id="UP000228380"/>
    </source>
</evidence>
<organism evidence="5 6">
    <name type="scientific">Phoenix dactylifera</name>
    <name type="common">Date palm</name>
    <dbReference type="NCBI Taxonomy" id="42345"/>
    <lineage>
        <taxon>Eukaryota</taxon>
        <taxon>Viridiplantae</taxon>
        <taxon>Streptophyta</taxon>
        <taxon>Embryophyta</taxon>
        <taxon>Tracheophyta</taxon>
        <taxon>Spermatophyta</taxon>
        <taxon>Magnoliopsida</taxon>
        <taxon>Liliopsida</taxon>
        <taxon>Arecaceae</taxon>
        <taxon>Coryphoideae</taxon>
        <taxon>Phoeniceae</taxon>
        <taxon>Phoenix</taxon>
    </lineage>
</organism>
<dbReference type="PANTHER" id="PTHR21495">
    <property type="entry name" value="NUCLEOPORIN-RELATED"/>
    <property type="match status" value="1"/>
</dbReference>
<comment type="similarity">
    <text evidence="1 4">Belongs to the plant dirigent protein family.</text>
</comment>
<name>A0A8B7BLQ2_PHODC</name>
<feature type="signal peptide" evidence="4">
    <location>
        <begin position="1"/>
        <end position="25"/>
    </location>
</feature>
<feature type="chain" id="PRO_5034596335" description="Dirigent protein" evidence="4">
    <location>
        <begin position="26"/>
        <end position="179"/>
    </location>
</feature>
<sequence>MPNSSNMPILFFLLPTATLLFVAYAFHRRKPKQTNLVLYVHDYFSGDDASAVTVAGKLGAASNILQFGTVAVVDDVVTERPEVDSKVIGRAQGLYINSALDGMALYMVFSVTFTEGQFKGSTLEIQGADPFKLKEREFGVVSGTGFFRFAKGYGIMETQHLDVATLRAIIKLNLTIRHE</sequence>
<dbReference type="Pfam" id="PF03018">
    <property type="entry name" value="Dirigent"/>
    <property type="match status" value="1"/>
</dbReference>
<dbReference type="Proteomes" id="UP000228380">
    <property type="component" value="Unplaced"/>
</dbReference>
<dbReference type="OrthoDB" id="1928589at2759"/>
<evidence type="ECO:0000256" key="4">
    <source>
        <dbReference type="RuleBase" id="RU363099"/>
    </source>
</evidence>
<dbReference type="InterPro" id="IPR044859">
    <property type="entry name" value="Allene_oxi_cyc_Dirigent"/>
</dbReference>
<reference evidence="6" key="1">
    <citation type="submission" date="2025-08" db="UniProtKB">
        <authorList>
            <consortium name="RefSeq"/>
        </authorList>
    </citation>
    <scope>IDENTIFICATION</scope>
    <source>
        <tissue evidence="6">Young leaves</tissue>
    </source>
</reference>
<protein>
    <recommendedName>
        <fullName evidence="4">Dirigent protein</fullName>
    </recommendedName>
</protein>
<gene>
    <name evidence="6" type="primary">LOC103700997</name>
</gene>
<evidence type="ECO:0000256" key="2">
    <source>
        <dbReference type="ARBA" id="ARBA00011738"/>
    </source>
</evidence>
<comment type="function">
    <text evidence="4">Dirigent proteins impart stereoselectivity on the phenoxy radical-coupling reaction, yielding optically active lignans from two molecules of coniferyl alcohol in the biosynthesis of lignans, flavonolignans, and alkaloids and thus plays a central role in plant secondary metabolism.</text>
</comment>
<dbReference type="RefSeq" id="XP_008781145.2">
    <property type="nucleotide sequence ID" value="XM_008782923.4"/>
</dbReference>
<dbReference type="GO" id="GO:0048046">
    <property type="term" value="C:apoplast"/>
    <property type="evidence" value="ECO:0007669"/>
    <property type="project" value="UniProtKB-SubCell"/>
</dbReference>